<name>A0AAE3NLD3_RALSL</name>
<evidence type="ECO:0000313" key="2">
    <source>
        <dbReference type="Proteomes" id="UP001143674"/>
    </source>
</evidence>
<dbReference type="AlphaFoldDB" id="A0AAE3NLD3"/>
<accession>A0AAE3NLD3</accession>
<dbReference type="InterPro" id="IPR007670">
    <property type="entry name" value="DUF596"/>
</dbReference>
<gene>
    <name evidence="1" type="ORF">LBW55_22705</name>
</gene>
<protein>
    <submittedName>
        <fullName evidence="1">DUF596 domain-containing protein</fullName>
    </submittedName>
</protein>
<evidence type="ECO:0000313" key="1">
    <source>
        <dbReference type="EMBL" id="MDB0524423.1"/>
    </source>
</evidence>
<organism evidence="1 2">
    <name type="scientific">Ralstonia solanacearum</name>
    <name type="common">Pseudomonas solanacearum</name>
    <dbReference type="NCBI Taxonomy" id="305"/>
    <lineage>
        <taxon>Bacteria</taxon>
        <taxon>Pseudomonadati</taxon>
        <taxon>Pseudomonadota</taxon>
        <taxon>Betaproteobacteria</taxon>
        <taxon>Burkholderiales</taxon>
        <taxon>Burkholderiaceae</taxon>
        <taxon>Ralstonia</taxon>
        <taxon>Ralstonia solanacearum species complex</taxon>
    </lineage>
</organism>
<dbReference type="InterPro" id="IPR023138">
    <property type="entry name" value="NMB0513-like_sf"/>
</dbReference>
<dbReference type="EMBL" id="JAIVEX010000014">
    <property type="protein sequence ID" value="MDB0524423.1"/>
    <property type="molecule type" value="Genomic_DNA"/>
</dbReference>
<dbReference type="SUPFAM" id="SSF160472">
    <property type="entry name" value="NMB0513-like"/>
    <property type="match status" value="1"/>
</dbReference>
<proteinExistence type="predicted"/>
<dbReference type="Pfam" id="PF04591">
    <property type="entry name" value="DUF596"/>
    <property type="match status" value="1"/>
</dbReference>
<comment type="caution">
    <text evidence="1">The sequence shown here is derived from an EMBL/GenBank/DDBJ whole genome shotgun (WGS) entry which is preliminary data.</text>
</comment>
<dbReference type="Gene3D" id="1.10.3510.10">
    <property type="entry name" value="NMB0513-like"/>
    <property type="match status" value="1"/>
</dbReference>
<reference evidence="1" key="1">
    <citation type="submission" date="2021-09" db="EMBL/GenBank/DDBJ databases">
        <title>Genomic analysis of Ralstonia spp.</title>
        <authorList>
            <person name="Aburjaile F."/>
            <person name="Ariute J.C."/>
            <person name="Pais A.K.L."/>
            <person name="Albuquerque G.M.R."/>
            <person name="Silva A.M.F."/>
            <person name="Brenig B."/>
            <person name="Azevedo V."/>
            <person name="Matiuzzi M."/>
            <person name="Ramos R."/>
            <person name="Goes-Neto A."/>
            <person name="Soares S."/>
            <person name="Iseppon A.M.B."/>
            <person name="Souza E."/>
            <person name="Gama M."/>
        </authorList>
    </citation>
    <scope>NUCLEOTIDE SEQUENCE</scope>
    <source>
        <strain evidence="1">B4</strain>
    </source>
</reference>
<dbReference type="RefSeq" id="WP_184851995.1">
    <property type="nucleotide sequence ID" value="NZ_JABZEH010000002.1"/>
</dbReference>
<dbReference type="Proteomes" id="UP001143674">
    <property type="component" value="Unassembled WGS sequence"/>
</dbReference>
<sequence length="111" mass="12701">MITNDRYHFIVDHSMGMALDAVWLYLEDDCDSYEDRKGKFLWVLKRMVSDGLIKLAKKGKVIDDPIDKVVESFYGAFPQSDEDVNNGVWFFTELCPAGIGWVMADGSIDWV</sequence>